<evidence type="ECO:0000256" key="7">
    <source>
        <dbReference type="ARBA" id="ARBA00022759"/>
    </source>
</evidence>
<feature type="domain" description="ENPP1-3/EXOG-like endonuclease/phosphodiesterase" evidence="18">
    <location>
        <begin position="66"/>
        <end position="276"/>
    </location>
</feature>
<evidence type="ECO:0000313" key="21">
    <source>
        <dbReference type="Proteomes" id="UP001046870"/>
    </source>
</evidence>
<reference evidence="20" key="1">
    <citation type="submission" date="2021-01" db="EMBL/GenBank/DDBJ databases">
        <authorList>
            <person name="Zahm M."/>
            <person name="Roques C."/>
            <person name="Cabau C."/>
            <person name="Klopp C."/>
            <person name="Donnadieu C."/>
            <person name="Jouanno E."/>
            <person name="Lampietro C."/>
            <person name="Louis A."/>
            <person name="Herpin A."/>
            <person name="Echchiki A."/>
            <person name="Berthelot C."/>
            <person name="Parey E."/>
            <person name="Roest-Crollius H."/>
            <person name="Braasch I."/>
            <person name="Postlethwait J."/>
            <person name="Bobe J."/>
            <person name="Montfort J."/>
            <person name="Bouchez O."/>
            <person name="Begum T."/>
            <person name="Mejri S."/>
            <person name="Adams A."/>
            <person name="Chen W.-J."/>
            <person name="Guiguen Y."/>
        </authorList>
    </citation>
    <scope>NUCLEOTIDE SEQUENCE</scope>
    <source>
        <strain evidence="20">YG-15Mar2019-1</strain>
        <tissue evidence="20">Brain</tissue>
    </source>
</reference>
<dbReference type="PANTHER" id="PTHR13966">
    <property type="entry name" value="ENDONUCLEASE RELATED"/>
    <property type="match status" value="1"/>
</dbReference>
<dbReference type="EMBL" id="JAFDVH010000002">
    <property type="protein sequence ID" value="KAG7488647.1"/>
    <property type="molecule type" value="Genomic_DNA"/>
</dbReference>
<name>A0A9D3TCM9_MEGAT</name>
<keyword evidence="8" id="KW-0999">Mitochondrion inner membrane</keyword>
<dbReference type="Pfam" id="PF01223">
    <property type="entry name" value="Endonuclease_NS"/>
    <property type="match status" value="1"/>
</dbReference>
<evidence type="ECO:0000256" key="5">
    <source>
        <dbReference type="ARBA" id="ARBA00022722"/>
    </source>
</evidence>
<evidence type="ECO:0000256" key="17">
    <source>
        <dbReference type="PIRSR" id="PIRSR640255-2"/>
    </source>
</evidence>
<accession>A0A9D3TCM9</accession>
<dbReference type="GO" id="GO:0005634">
    <property type="term" value="C:nucleus"/>
    <property type="evidence" value="ECO:0007669"/>
    <property type="project" value="TreeGrafter"/>
</dbReference>
<evidence type="ECO:0000256" key="9">
    <source>
        <dbReference type="ARBA" id="ARBA00022801"/>
    </source>
</evidence>
<evidence type="ECO:0000256" key="1">
    <source>
        <dbReference type="ARBA" id="ARBA00001968"/>
    </source>
</evidence>
<evidence type="ECO:0000259" key="18">
    <source>
        <dbReference type="SMART" id="SM00477"/>
    </source>
</evidence>
<dbReference type="GO" id="GO:0006309">
    <property type="term" value="P:apoptotic DNA fragmentation"/>
    <property type="evidence" value="ECO:0007669"/>
    <property type="project" value="TreeGrafter"/>
</dbReference>
<protein>
    <recommendedName>
        <fullName evidence="14">Nuclease EXOG, mitochondrial</fullName>
    </recommendedName>
    <alternativeName>
        <fullName evidence="15">Endonuclease G-like 1</fullName>
    </alternativeName>
</protein>
<evidence type="ECO:0000259" key="19">
    <source>
        <dbReference type="SMART" id="SM00892"/>
    </source>
</evidence>
<dbReference type="Proteomes" id="UP001046870">
    <property type="component" value="Chromosome 2"/>
</dbReference>
<evidence type="ECO:0000256" key="14">
    <source>
        <dbReference type="ARBA" id="ARBA00074243"/>
    </source>
</evidence>
<sequence>MRVKLKTLRFLGGFVCGAAVSTASCVAVINIYKKDIPDNSEEKEDPSGGAIGRYGFPLAGAEIRHYANHTLSYDQAKRTPRWVAEHISSQKLLGKAERKHCKFRPDPSVPELFTAHNEDYLRSGWSRGHMAPAGNNKFSEQAMAETFYLSNIVPQNYENNAGFWNRLEMYCRELTKRFEDVWIITGPLVLPVVGADGKKNVSYQVIGKDDVAVPTHLFKLILAQRKGFQSPTLAVGAFVVPNQPISFDHPLTEFQVSLTDLERMSGLTFFPKVDHVQSVKNLCEVDSCSLMNFKEFTLYITGRKVGSARTTASLEKAMAELKEAGISPDSYLLKLYAEKKNELAAKESQVDKTGR</sequence>
<dbReference type="CDD" id="cd00091">
    <property type="entry name" value="NUC"/>
    <property type="match status" value="1"/>
</dbReference>
<keyword evidence="10" id="KW-0809">Transit peptide</keyword>
<evidence type="ECO:0000256" key="4">
    <source>
        <dbReference type="ARBA" id="ARBA00011738"/>
    </source>
</evidence>
<dbReference type="FunFam" id="3.40.570.10:FF:000003">
    <property type="entry name" value="Nuclease EXOG, mitochondrial"/>
    <property type="match status" value="1"/>
</dbReference>
<evidence type="ECO:0000313" key="20">
    <source>
        <dbReference type="EMBL" id="KAG7488647.1"/>
    </source>
</evidence>
<organism evidence="20 21">
    <name type="scientific">Megalops atlanticus</name>
    <name type="common">Tarpon</name>
    <name type="synonym">Clupea gigantea</name>
    <dbReference type="NCBI Taxonomy" id="7932"/>
    <lineage>
        <taxon>Eukaryota</taxon>
        <taxon>Metazoa</taxon>
        <taxon>Chordata</taxon>
        <taxon>Craniata</taxon>
        <taxon>Vertebrata</taxon>
        <taxon>Euteleostomi</taxon>
        <taxon>Actinopterygii</taxon>
        <taxon>Neopterygii</taxon>
        <taxon>Teleostei</taxon>
        <taxon>Elopiformes</taxon>
        <taxon>Megalopidae</taxon>
        <taxon>Megalops</taxon>
    </lineage>
</organism>
<dbReference type="SMART" id="SM00892">
    <property type="entry name" value="Endonuclease_NS"/>
    <property type="match status" value="1"/>
</dbReference>
<evidence type="ECO:0000256" key="13">
    <source>
        <dbReference type="ARBA" id="ARBA00053281"/>
    </source>
</evidence>
<feature type="active site" description="Proton acceptor" evidence="16">
    <location>
        <position position="129"/>
    </location>
</feature>
<evidence type="ECO:0000256" key="12">
    <source>
        <dbReference type="ARBA" id="ARBA00023136"/>
    </source>
</evidence>
<dbReference type="OrthoDB" id="5418055at2759"/>
<dbReference type="InterPro" id="IPR001604">
    <property type="entry name" value="Endo_G_ENPP1-like_dom"/>
</dbReference>
<evidence type="ECO:0000256" key="6">
    <source>
        <dbReference type="ARBA" id="ARBA00022723"/>
    </source>
</evidence>
<evidence type="ECO:0000256" key="10">
    <source>
        <dbReference type="ARBA" id="ARBA00022946"/>
    </source>
</evidence>
<keyword evidence="9" id="KW-0378">Hydrolase</keyword>
<dbReference type="PROSITE" id="PS51257">
    <property type="entry name" value="PROKAR_LIPOPROTEIN"/>
    <property type="match status" value="1"/>
</dbReference>
<dbReference type="SMART" id="SM00477">
    <property type="entry name" value="NUC"/>
    <property type="match status" value="1"/>
</dbReference>
<dbReference type="Pfam" id="PF18026">
    <property type="entry name" value="Exog_C"/>
    <property type="match status" value="1"/>
</dbReference>
<dbReference type="PANTHER" id="PTHR13966:SF19">
    <property type="entry name" value="NUCLEASE EXOG, MITOCHONDRIAL"/>
    <property type="match status" value="1"/>
</dbReference>
<dbReference type="SUPFAM" id="SSF54060">
    <property type="entry name" value="His-Me finger endonucleases"/>
    <property type="match status" value="1"/>
</dbReference>
<gene>
    <name evidence="20" type="ORF">MATL_G00037140</name>
</gene>
<keyword evidence="7" id="KW-0255">Endonuclease</keyword>
<keyword evidence="5" id="KW-0540">Nuclease</keyword>
<dbReference type="Gene3D" id="3.40.570.10">
    <property type="entry name" value="Extracellular Endonuclease, subunit A"/>
    <property type="match status" value="1"/>
</dbReference>
<dbReference type="GO" id="GO:0003676">
    <property type="term" value="F:nucleic acid binding"/>
    <property type="evidence" value="ECO:0007669"/>
    <property type="project" value="InterPro"/>
</dbReference>
<keyword evidence="6 17" id="KW-0479">Metal-binding</keyword>
<evidence type="ECO:0000256" key="11">
    <source>
        <dbReference type="ARBA" id="ARBA00023128"/>
    </source>
</evidence>
<dbReference type="GO" id="GO:0005743">
    <property type="term" value="C:mitochondrial inner membrane"/>
    <property type="evidence" value="ECO:0007669"/>
    <property type="project" value="UniProtKB-SubCell"/>
</dbReference>
<comment type="cofactor">
    <cofactor evidence="1">
        <name>a divalent metal cation</name>
        <dbReference type="ChEBI" id="CHEBI:60240"/>
    </cofactor>
</comment>
<dbReference type="Gene3D" id="6.10.250.1250">
    <property type="match status" value="1"/>
</dbReference>
<feature type="domain" description="DNA/RNA non-specific endonuclease/pyrophosphatase/phosphodiesterase" evidence="19">
    <location>
        <begin position="65"/>
        <end position="276"/>
    </location>
</feature>
<evidence type="ECO:0000256" key="8">
    <source>
        <dbReference type="ARBA" id="ARBA00022792"/>
    </source>
</evidence>
<dbReference type="GO" id="GO:0000014">
    <property type="term" value="F:single-stranded DNA endodeoxyribonuclease activity"/>
    <property type="evidence" value="ECO:0007669"/>
    <property type="project" value="TreeGrafter"/>
</dbReference>
<feature type="binding site" evidence="17">
    <location>
        <position position="160"/>
    </location>
    <ligand>
        <name>Mg(2+)</name>
        <dbReference type="ChEBI" id="CHEBI:18420"/>
        <note>catalytic</note>
    </ligand>
</feature>
<evidence type="ECO:0000256" key="15">
    <source>
        <dbReference type="ARBA" id="ARBA00081050"/>
    </source>
</evidence>
<evidence type="ECO:0000256" key="3">
    <source>
        <dbReference type="ARBA" id="ARBA00010052"/>
    </source>
</evidence>
<proteinExistence type="inferred from homology"/>
<dbReference type="InterPro" id="IPR044929">
    <property type="entry name" value="DNA/RNA_non-sp_Endonuclease_sf"/>
</dbReference>
<comment type="subunit">
    <text evidence="4">Homodimer.</text>
</comment>
<comment type="function">
    <text evidence="13">Endo/exonuclease with nicking activity towards supercoiled DNA, a preference for single-stranded DNA and 5'-3' exonuclease activity.</text>
</comment>
<dbReference type="GO" id="GO:0046872">
    <property type="term" value="F:metal ion binding"/>
    <property type="evidence" value="ECO:0007669"/>
    <property type="project" value="UniProtKB-KW"/>
</dbReference>
<keyword evidence="12" id="KW-0472">Membrane</keyword>
<evidence type="ECO:0000256" key="16">
    <source>
        <dbReference type="PIRSR" id="PIRSR640255-1"/>
    </source>
</evidence>
<dbReference type="GO" id="GO:0008409">
    <property type="term" value="F:5'-3' exonuclease activity"/>
    <property type="evidence" value="ECO:0007669"/>
    <property type="project" value="TreeGrafter"/>
</dbReference>
<comment type="similarity">
    <text evidence="3">Belongs to the DNA/RNA non-specific endonuclease family.</text>
</comment>
<dbReference type="InterPro" id="IPR044925">
    <property type="entry name" value="His-Me_finger_sf"/>
</dbReference>
<dbReference type="GO" id="GO:0004521">
    <property type="term" value="F:RNA endonuclease activity"/>
    <property type="evidence" value="ECO:0007669"/>
    <property type="project" value="TreeGrafter"/>
</dbReference>
<keyword evidence="11" id="KW-0496">Mitochondrion</keyword>
<comment type="caution">
    <text evidence="20">The sequence shown here is derived from an EMBL/GenBank/DDBJ whole genome shotgun (WGS) entry which is preliminary data.</text>
</comment>
<dbReference type="InterPro" id="IPR041003">
    <property type="entry name" value="Exog_C"/>
</dbReference>
<dbReference type="AlphaFoldDB" id="A0A9D3TCM9"/>
<keyword evidence="21" id="KW-1185">Reference proteome</keyword>
<comment type="subcellular location">
    <subcellularLocation>
        <location evidence="2">Mitochondrion inner membrane</location>
    </subcellularLocation>
</comment>
<evidence type="ECO:0000256" key="2">
    <source>
        <dbReference type="ARBA" id="ARBA00004273"/>
    </source>
</evidence>
<dbReference type="InterPro" id="IPR020821">
    <property type="entry name" value="ENPP1-3/EXOG-like_nuc-like"/>
</dbReference>
<dbReference type="InterPro" id="IPR040255">
    <property type="entry name" value="Non-specific_endonuclease"/>
</dbReference>